<gene>
    <name evidence="4" type="ORF">KM295_03700</name>
</gene>
<accession>A0A9R1CRP8</accession>
<dbReference type="EMBL" id="JAHLKM010000002">
    <property type="protein sequence ID" value="MCQ4332607.1"/>
    <property type="molecule type" value="Genomic_DNA"/>
</dbReference>
<feature type="compositionally biased region" description="Acidic residues" evidence="1">
    <location>
        <begin position="1"/>
        <end position="20"/>
    </location>
</feature>
<dbReference type="Pfam" id="PF24008">
    <property type="entry name" value="DUF7322"/>
    <property type="match status" value="1"/>
</dbReference>
<keyword evidence="5" id="KW-1185">Reference proteome</keyword>
<evidence type="ECO:0000313" key="5">
    <source>
        <dbReference type="Proteomes" id="UP001139494"/>
    </source>
</evidence>
<evidence type="ECO:0000313" key="4">
    <source>
        <dbReference type="EMBL" id="MCQ4332607.1"/>
    </source>
</evidence>
<dbReference type="Proteomes" id="UP001139494">
    <property type="component" value="Unassembled WGS sequence"/>
</dbReference>
<feature type="domain" description="DUF7322" evidence="3">
    <location>
        <begin position="43"/>
        <end position="101"/>
    </location>
</feature>
<dbReference type="RefSeq" id="WP_256028534.1">
    <property type="nucleotide sequence ID" value="NZ_JAHLKM010000002.1"/>
</dbReference>
<proteinExistence type="predicted"/>
<feature type="transmembrane region" description="Helical" evidence="2">
    <location>
        <begin position="51"/>
        <end position="75"/>
    </location>
</feature>
<organism evidence="4 5">
    <name type="scientific">Natronomonas aquatica</name>
    <dbReference type="NCBI Taxonomy" id="2841590"/>
    <lineage>
        <taxon>Archaea</taxon>
        <taxon>Methanobacteriati</taxon>
        <taxon>Methanobacteriota</taxon>
        <taxon>Stenosarchaea group</taxon>
        <taxon>Halobacteria</taxon>
        <taxon>Halobacteriales</taxon>
        <taxon>Natronomonadaceae</taxon>
        <taxon>Natronomonas</taxon>
    </lineage>
</organism>
<feature type="region of interest" description="Disordered" evidence="1">
    <location>
        <begin position="1"/>
        <end position="36"/>
    </location>
</feature>
<evidence type="ECO:0000256" key="2">
    <source>
        <dbReference type="SAM" id="Phobius"/>
    </source>
</evidence>
<keyword evidence="2" id="KW-0812">Transmembrane</keyword>
<name>A0A9R1CRP8_9EURY</name>
<comment type="caution">
    <text evidence="4">The sequence shown here is derived from an EMBL/GenBank/DDBJ whole genome shotgun (WGS) entry which is preliminary data.</text>
</comment>
<evidence type="ECO:0000259" key="3">
    <source>
        <dbReference type="Pfam" id="PF24008"/>
    </source>
</evidence>
<protein>
    <recommendedName>
        <fullName evidence="3">DUF7322 domain-containing protein</fullName>
    </recommendedName>
</protein>
<keyword evidence="2" id="KW-1133">Transmembrane helix</keyword>
<dbReference type="AlphaFoldDB" id="A0A9R1CRP8"/>
<dbReference type="InterPro" id="IPR055746">
    <property type="entry name" value="DUF7322"/>
</dbReference>
<reference evidence="4" key="1">
    <citation type="journal article" date="2023" name="Front. Microbiol.">
        <title>Genomic-based phylogenetic and metabolic analyses of the genus Natronomonas, and description of Natronomonas aquatica sp. nov.</title>
        <authorList>
            <person name="Garcia-Roldan A."/>
            <person name="Duran-Viseras A."/>
            <person name="de la Haba R.R."/>
            <person name="Corral P."/>
            <person name="Sanchez-Porro C."/>
            <person name="Ventosa A."/>
        </authorList>
    </citation>
    <scope>NUCLEOTIDE SEQUENCE</scope>
    <source>
        <strain evidence="4">F2-12</strain>
    </source>
</reference>
<keyword evidence="2" id="KW-0472">Membrane</keyword>
<evidence type="ECO:0000256" key="1">
    <source>
        <dbReference type="SAM" id="MobiDB-lite"/>
    </source>
</evidence>
<feature type="transmembrane region" description="Helical" evidence="2">
    <location>
        <begin position="82"/>
        <end position="101"/>
    </location>
</feature>
<sequence length="124" mass="13380">MNPLEEDEERWPDEPEEFDPDSLGPDVPDPTPDVEDTLTADAEVSEELFRAFWAAVLFLNVAIAALAVGAMLIYFRGDYARGGPALLVGTIAALSTARYYWGVRTGRFASDGDKGPGDEGGDDP</sequence>